<evidence type="ECO:0000313" key="5">
    <source>
        <dbReference type="Proteomes" id="UP000835052"/>
    </source>
</evidence>
<dbReference type="InterPro" id="IPR036084">
    <property type="entry name" value="Ser_inhib-like_sf"/>
</dbReference>
<dbReference type="Proteomes" id="UP000835052">
    <property type="component" value="Unassembled WGS sequence"/>
</dbReference>
<evidence type="ECO:0000259" key="3">
    <source>
        <dbReference type="Pfam" id="PF01826"/>
    </source>
</evidence>
<evidence type="ECO:0000313" key="4">
    <source>
        <dbReference type="EMBL" id="CAD6199714.1"/>
    </source>
</evidence>
<feature type="signal peptide" evidence="2">
    <location>
        <begin position="1"/>
        <end position="19"/>
    </location>
</feature>
<keyword evidence="1" id="KW-0646">Protease inhibitor</keyword>
<dbReference type="Pfam" id="PF01826">
    <property type="entry name" value="TIL"/>
    <property type="match status" value="1"/>
</dbReference>
<dbReference type="GO" id="GO:0004867">
    <property type="term" value="F:serine-type endopeptidase inhibitor activity"/>
    <property type="evidence" value="ECO:0007669"/>
    <property type="project" value="UniProtKB-KW"/>
</dbReference>
<protein>
    <recommendedName>
        <fullName evidence="3">TIL domain-containing protein</fullName>
    </recommendedName>
</protein>
<dbReference type="OrthoDB" id="5861174at2759"/>
<keyword evidence="5" id="KW-1185">Reference proteome</keyword>
<dbReference type="SUPFAM" id="SSF57567">
    <property type="entry name" value="Serine protease inhibitors"/>
    <property type="match status" value="1"/>
</dbReference>
<feature type="domain" description="TIL" evidence="3">
    <location>
        <begin position="32"/>
        <end position="86"/>
    </location>
</feature>
<comment type="caution">
    <text evidence="4">The sequence shown here is derived from an EMBL/GenBank/DDBJ whole genome shotgun (WGS) entry which is preliminary data.</text>
</comment>
<dbReference type="EMBL" id="CAJGYM010000197">
    <property type="protein sequence ID" value="CAD6199714.1"/>
    <property type="molecule type" value="Genomic_DNA"/>
</dbReference>
<gene>
    <name evidence="4" type="ORF">CAUJ_LOCUS15614</name>
</gene>
<keyword evidence="1" id="KW-0722">Serine protease inhibitor</keyword>
<evidence type="ECO:0000256" key="1">
    <source>
        <dbReference type="ARBA" id="ARBA00022900"/>
    </source>
</evidence>
<feature type="chain" id="PRO_5035831121" description="TIL domain-containing protein" evidence="2">
    <location>
        <begin position="20"/>
        <end position="119"/>
    </location>
</feature>
<evidence type="ECO:0000256" key="2">
    <source>
        <dbReference type="SAM" id="SignalP"/>
    </source>
</evidence>
<dbReference type="AlphaFoldDB" id="A0A8S1HWE1"/>
<organism evidence="4 5">
    <name type="scientific">Caenorhabditis auriculariae</name>
    <dbReference type="NCBI Taxonomy" id="2777116"/>
    <lineage>
        <taxon>Eukaryota</taxon>
        <taxon>Metazoa</taxon>
        <taxon>Ecdysozoa</taxon>
        <taxon>Nematoda</taxon>
        <taxon>Chromadorea</taxon>
        <taxon>Rhabditida</taxon>
        <taxon>Rhabditina</taxon>
        <taxon>Rhabditomorpha</taxon>
        <taxon>Rhabditoidea</taxon>
        <taxon>Rhabditidae</taxon>
        <taxon>Peloderinae</taxon>
        <taxon>Caenorhabditis</taxon>
    </lineage>
</organism>
<proteinExistence type="predicted"/>
<reference evidence="4" key="1">
    <citation type="submission" date="2020-10" db="EMBL/GenBank/DDBJ databases">
        <authorList>
            <person name="Kikuchi T."/>
        </authorList>
    </citation>
    <scope>NUCLEOTIDE SEQUENCE</scope>
    <source>
        <strain evidence="4">NKZ352</strain>
    </source>
</reference>
<name>A0A8S1HWE1_9PELO</name>
<sequence>MVHLITLTVFIAIFAASQAFLEFLETPTIPKCGKNERYSSCYYCEKTCGGPSNKKCRERKCQKGCLCSMGYTRLEKSSPCVTNQECFLSRKCGSVFCKIGTVCAHDVGGYGYCKPAILG</sequence>
<dbReference type="InterPro" id="IPR002919">
    <property type="entry name" value="TIL_dom"/>
</dbReference>
<dbReference type="Gene3D" id="2.10.25.10">
    <property type="entry name" value="Laminin"/>
    <property type="match status" value="1"/>
</dbReference>
<keyword evidence="2" id="KW-0732">Signal</keyword>
<accession>A0A8S1HWE1</accession>